<evidence type="ECO:0000313" key="4">
    <source>
        <dbReference type="EMBL" id="CAL6067031.1"/>
    </source>
</evidence>
<accession>A0AA86RN06</accession>
<comment type="caution">
    <text evidence="1">The sequence shown here is derived from an EMBL/GenBank/DDBJ whole genome shotgun (WGS) entry which is preliminary data.</text>
</comment>
<dbReference type="EMBL" id="CATOUU010001157">
    <property type="protein sequence ID" value="CAI9974989.1"/>
    <property type="molecule type" value="Genomic_DNA"/>
</dbReference>
<sequence length="115" mass="13717">MILDSYFSFIKFQILIILENEKYLVLSINQRPKLSLDAATNILQKFMKIELVNRQQQVLKIFIIFSYLLKFLLCSQYEEIQQQDIEFSSVAQCDQRVYLKASIEQKNILKFVKLE</sequence>
<evidence type="ECO:0000313" key="5">
    <source>
        <dbReference type="Proteomes" id="UP001642409"/>
    </source>
</evidence>
<proteinExistence type="predicted"/>
<dbReference type="AlphaFoldDB" id="A0AA86RN06"/>
<protein>
    <submittedName>
        <fullName evidence="3">Hypothetical_protein</fullName>
    </submittedName>
</protein>
<keyword evidence="5" id="KW-1185">Reference proteome</keyword>
<dbReference type="EMBL" id="CAXDID020000265">
    <property type="protein sequence ID" value="CAL6067031.1"/>
    <property type="molecule type" value="Genomic_DNA"/>
</dbReference>
<dbReference type="Proteomes" id="UP001642409">
    <property type="component" value="Unassembled WGS sequence"/>
</dbReference>
<evidence type="ECO:0000313" key="1">
    <source>
        <dbReference type="EMBL" id="CAI9974989.1"/>
    </source>
</evidence>
<reference evidence="3 5" key="2">
    <citation type="submission" date="2024-07" db="EMBL/GenBank/DDBJ databases">
        <authorList>
            <person name="Akdeniz Z."/>
        </authorList>
    </citation>
    <scope>NUCLEOTIDE SEQUENCE [LARGE SCALE GENOMIC DNA]</scope>
</reference>
<dbReference type="EMBL" id="CATOUU010001157">
    <property type="protein sequence ID" value="CAI9974995.1"/>
    <property type="molecule type" value="Genomic_DNA"/>
</dbReference>
<organism evidence="1">
    <name type="scientific">Hexamita inflata</name>
    <dbReference type="NCBI Taxonomy" id="28002"/>
    <lineage>
        <taxon>Eukaryota</taxon>
        <taxon>Metamonada</taxon>
        <taxon>Diplomonadida</taxon>
        <taxon>Hexamitidae</taxon>
        <taxon>Hexamitinae</taxon>
        <taxon>Hexamita</taxon>
    </lineage>
</organism>
<gene>
    <name evidence="3" type="ORF">HINF_LOCUS52825</name>
    <name evidence="4" type="ORF">HINF_LOCUS52831</name>
    <name evidence="1" type="ORF">HINF_LOCUS62634</name>
    <name evidence="2" type="ORF">HINF_LOCUS62640</name>
</gene>
<evidence type="ECO:0000313" key="2">
    <source>
        <dbReference type="EMBL" id="CAI9974995.1"/>
    </source>
</evidence>
<evidence type="ECO:0000313" key="3">
    <source>
        <dbReference type="EMBL" id="CAL6067019.1"/>
    </source>
</evidence>
<dbReference type="EMBL" id="CAXDID020000265">
    <property type="protein sequence ID" value="CAL6067019.1"/>
    <property type="molecule type" value="Genomic_DNA"/>
</dbReference>
<name>A0AA86RN06_9EUKA</name>
<reference evidence="1" key="1">
    <citation type="submission" date="2023-06" db="EMBL/GenBank/DDBJ databases">
        <authorList>
            <person name="Kurt Z."/>
        </authorList>
    </citation>
    <scope>NUCLEOTIDE SEQUENCE</scope>
</reference>